<evidence type="ECO:0000313" key="2">
    <source>
        <dbReference type="Proteomes" id="UP000598271"/>
    </source>
</evidence>
<proteinExistence type="predicted"/>
<dbReference type="Proteomes" id="UP000598271">
    <property type="component" value="Unassembled WGS sequence"/>
</dbReference>
<sequence length="182" mass="21321">MALPDSLKKAILQMPGKEKDKLLLRLINKDKNLVDRLHFELIEDGSTLPERREAIRSRIAKVAQMSQHSPGWIMMDMRSLSGDITHHVKITKDKYGEIELNIALLNDFFENHPKQLTNYTSRSDKCALYITKKTQTILKQLAKLDEDYYVDFAESVEKLLQYVHSMCSQHYARQMELPREWN</sequence>
<dbReference type="EMBL" id="BMXF01000002">
    <property type="protein sequence ID" value="GHB69069.1"/>
    <property type="molecule type" value="Genomic_DNA"/>
</dbReference>
<accession>A0A8J3D3L8</accession>
<gene>
    <name evidence="1" type="ORF">GCM10007390_23200</name>
</gene>
<organism evidence="1 2">
    <name type="scientific">Persicitalea jodogahamensis</name>
    <dbReference type="NCBI Taxonomy" id="402147"/>
    <lineage>
        <taxon>Bacteria</taxon>
        <taxon>Pseudomonadati</taxon>
        <taxon>Bacteroidota</taxon>
        <taxon>Cytophagia</taxon>
        <taxon>Cytophagales</taxon>
        <taxon>Spirosomataceae</taxon>
        <taxon>Persicitalea</taxon>
    </lineage>
</organism>
<keyword evidence="2" id="KW-1185">Reference proteome</keyword>
<protein>
    <submittedName>
        <fullName evidence="1">Uncharacterized protein</fullName>
    </submittedName>
</protein>
<evidence type="ECO:0000313" key="1">
    <source>
        <dbReference type="EMBL" id="GHB69069.1"/>
    </source>
</evidence>
<reference evidence="1 2" key="1">
    <citation type="journal article" date="2014" name="Int. J. Syst. Evol. Microbiol.">
        <title>Complete genome sequence of Corynebacterium casei LMG S-19264T (=DSM 44701T), isolated from a smear-ripened cheese.</title>
        <authorList>
            <consortium name="US DOE Joint Genome Institute (JGI-PGF)"/>
            <person name="Walter F."/>
            <person name="Albersmeier A."/>
            <person name="Kalinowski J."/>
            <person name="Ruckert C."/>
        </authorList>
    </citation>
    <scope>NUCLEOTIDE SEQUENCE [LARGE SCALE GENOMIC DNA]</scope>
    <source>
        <strain evidence="1 2">KCTC 12866</strain>
    </source>
</reference>
<comment type="caution">
    <text evidence="1">The sequence shown here is derived from an EMBL/GenBank/DDBJ whole genome shotgun (WGS) entry which is preliminary data.</text>
</comment>
<dbReference type="AlphaFoldDB" id="A0A8J3D3L8"/>
<name>A0A8J3D3L8_9BACT</name>
<dbReference type="RefSeq" id="WP_189564603.1">
    <property type="nucleotide sequence ID" value="NZ_BMXF01000002.1"/>
</dbReference>